<gene>
    <name evidence="2" type="ORF">Azoinq_08375</name>
</gene>
<dbReference type="Proteomes" id="UP000683428">
    <property type="component" value="Chromosome"/>
</dbReference>
<dbReference type="AlphaFoldDB" id="A0A975SKC5"/>
<evidence type="ECO:0000313" key="3">
    <source>
        <dbReference type="Proteomes" id="UP000683428"/>
    </source>
</evidence>
<accession>A0A975SKC5</accession>
<evidence type="ECO:0000256" key="1">
    <source>
        <dbReference type="SAM" id="MobiDB-lite"/>
    </source>
</evidence>
<feature type="region of interest" description="Disordered" evidence="1">
    <location>
        <begin position="123"/>
        <end position="166"/>
    </location>
</feature>
<keyword evidence="3" id="KW-1185">Reference proteome</keyword>
<feature type="compositionally biased region" description="Basic residues" evidence="1">
    <location>
        <begin position="152"/>
        <end position="166"/>
    </location>
</feature>
<sequence>MVKIPDVDALLLLAALLATKRRPASPEEIVAATEVLGGGLPEAEKLSEALTRLTAQGLLDWQDEALALTPAAQAALDHLSRKGELADRLARLKDKLAAYAPPAEDAAPEAAPDTQAIWQAALNAPRAGGDERSKNLLMPKPATPEKSQQRPGQHRRKPLPGRRPKG</sequence>
<organism evidence="2 3">
    <name type="scientific">Azospira inquinata</name>
    <dbReference type="NCBI Taxonomy" id="2785627"/>
    <lineage>
        <taxon>Bacteria</taxon>
        <taxon>Pseudomonadati</taxon>
        <taxon>Pseudomonadota</taxon>
        <taxon>Betaproteobacteria</taxon>
        <taxon>Rhodocyclales</taxon>
        <taxon>Rhodocyclaceae</taxon>
        <taxon>Azospira</taxon>
    </lineage>
</organism>
<dbReference type="KEGG" id="aiq:Azoinq_08375"/>
<name>A0A975SKC5_9RHOO</name>
<dbReference type="EMBL" id="CP064782">
    <property type="protein sequence ID" value="QWT47892.1"/>
    <property type="molecule type" value="Genomic_DNA"/>
</dbReference>
<protein>
    <submittedName>
        <fullName evidence="2">Uncharacterized protein</fullName>
    </submittedName>
</protein>
<proteinExistence type="predicted"/>
<evidence type="ECO:0000313" key="2">
    <source>
        <dbReference type="EMBL" id="QWT47892.1"/>
    </source>
</evidence>
<dbReference type="RefSeq" id="WP_216130077.1">
    <property type="nucleotide sequence ID" value="NZ_CP064782.1"/>
</dbReference>
<reference evidence="2" key="1">
    <citation type="submission" date="2020-11" db="EMBL/GenBank/DDBJ databases">
        <title>Azospira inquinata sp. nov.</title>
        <authorList>
            <person name="Moe W.M."/>
            <person name="Mikes M.C."/>
        </authorList>
    </citation>
    <scope>NUCLEOTIDE SEQUENCE</scope>
    <source>
        <strain evidence="2">Azo-3</strain>
    </source>
</reference>